<keyword evidence="4" id="KW-1185">Reference proteome</keyword>
<evidence type="ECO:0000259" key="2">
    <source>
        <dbReference type="Pfam" id="PF25547"/>
    </source>
</evidence>
<accession>A0ABY5VWS4</accession>
<reference evidence="3" key="1">
    <citation type="submission" date="2021-04" db="EMBL/GenBank/DDBJ databases">
        <authorList>
            <person name="Hartkoorn R.C."/>
            <person name="Beaudoing E."/>
            <person name="Hot D."/>
        </authorList>
    </citation>
    <scope>NUCLEOTIDE SEQUENCE</scope>
    <source>
        <strain evidence="3">NRRL B-16292</strain>
    </source>
</reference>
<feature type="region of interest" description="Disordered" evidence="1">
    <location>
        <begin position="897"/>
        <end position="917"/>
    </location>
</feature>
<protein>
    <recommendedName>
        <fullName evidence="2">Outer membrane channel protein CpnT-like N-terminal domain-containing protein</fullName>
    </recommendedName>
</protein>
<feature type="compositionally biased region" description="Basic and acidic residues" evidence="1">
    <location>
        <begin position="1552"/>
        <end position="1569"/>
    </location>
</feature>
<sequence length="2005" mass="209451">MGIQRPDLGFWDWVWDAVTLVAGGSTWPDADEDSIRAYGAEWTRLVELLRAASADFGPTLAELQELWRGMSGAEFQRHWHYRLNTVLPKLVEGSEQVATGANEAALAIEHEKYQILISVLMCCVELAFILISSFFTGGLSWSAMPGVIAATRAVVLQAYRVLLGQLERGVLRTLAREAVFEGLQEFAADFTAQSLQIAEGNRPGLDQDSLVTSMKWGVFAGLAGQGLGFGLGGARHLAEGIDNAVGRRIVGGAVDGVHDQTTEALTNFVANGVENGEWDAVPDDLGGAAGRFALGVGAEGVRERISDASHTAIGNLLGVDVPVALGPPSAPAAPPSSALGKDPGGARNPAGDGAAGGRPSAGDGVSGGTRTPTADSPVGRSPEQRVDRQPALNGDASPRTAPDPPGEARRADRTTPDAPTVDTRPGDPAIPHLDLTAPPDLTGVPTADQTGLPGAEDPTASATAAGPAPHPPAVGPIGAEPGTPSDPPAVSVTGPEPLLSGPPSVTAPEWPPAGSVLVEFSGTPSDPPAVSVTGPVGVLADSAAPTPTGLYTTVIGAVPVQPVTVAAGGGGPVTPSRSAGRGGGPPRGTVPTGEGASSGPGDPGDRANGETGGPADPGADPEVQRAHEQLNPPGTGGSGPLSGPPPAPGALSGSSGTPSGPSAPSAGPPRASTAAPVAPVSAVIAGLRGDPVAADPGAGKPVGAGPSATTPGGRSPEVPGSTPPAPGGGQGQPPAGGRGAGAHPGTPDDPGRPDGFVPRQVTNTPKQAAQVAAAVHAALDVAGPRIDQVLDPKRTRVDTLLVSVANKDPGAVRTGGTVVFTPRHGRPITVTVRIDPRLSGESVRINVPADGVARAAIRGNPEAVVSISADLTTPRYAGLLSDHLLGAMEHARQSHRHGAEAMHRADPTGKPNRSGLSARDLGRLASLDAAMARRDNDAMVLHLGDMGLLTDQMGARERLPLLGDRVGVREDQRQLARHLFGTRSAPDAAAVLDTLGRALDRAVDDYAEGKVDAAGVLDPAAPDPHVTVSVNGRTLRIPLELTPPGDRDFAVRLVVDDSAQHRYRIQLRQDAGDLAIAVETAGVMAELGDRVRLRGRYGESGDEVRIAVRSAENARLEVLRDLYDGKSFTWRQRAFLSPSVGERALVAQEIAARGLHDLRNTVEHQAFFGKLEARPGLAGHRPGTSPPLATPRPSPRLWWPHEFRRWFSGFGSAANTVGVGLMFGRPLELIATSVSAGLLGSGVGQAWADAVLGSRLPEATLRTASELGPKEPDRRVDPQDNTPLLANVIKRVPYAIVSSTVSFTVLAASGNIVKAAFGGTITAGAALGQAFLDKFADPYEKNAAAMRKGLERLEPDSRRNEAARSLRYQAEAIAEEVSQPDAETRAWLEHTLQEIRAFRDAIEIEVRSKISDLERSRRLFSTVSWVWDDNAGLRGPNGPGETYTMVHLPTGNAGAWYNEARVGGQQAGMQVPSALLGLSPLNAANLLAAGGRGTLYGKLWTVLSGQQAQARAALDAWDALHHLKETEDVVAGILDPGTVGPREPRQAASGAREQKRHDDAIDRPRTESRMHQTNKHLLGFVGSIAGASAFFPSWYPHQVLAYVVGQAGYTVAYAIGEGVQRIRPGYSERAHIDGELLGKARRLPYTAVERAREMAMLADVARAAQESIEPMPVPERRGFAATHGITRTDLHKGADAVAGLRHPTRSPALRPGPNDAGELVLSHADHTVVDGLFHRVKEIEQATAAGRRPVGLVPKVLLGELRLYLERHGLVPLTEGKAAADAARARWEAMKAGMVRRHGLDLDSLNVLRTLRRPDETWPTRVGIRDRLVVGAPDVRTPGTADLAEVRDWLADRRRRDPLQLPLLTALDRAEGTAWPGATTVRLESSPGLLRVSTPDGDFRIRVQVLEPGADDVVAELWPAADTLGRAVIGADTYEPHLLFVDAAVLGDRQRFAQVLDNAVRYLADAAPNRLNRLALPDPGQLVMYRADPPAAGAGGAGQGAPGTR</sequence>
<proteinExistence type="predicted"/>
<reference evidence="3" key="2">
    <citation type="submission" date="2022-09" db="EMBL/GenBank/DDBJ databases">
        <title>Biosynthetic gene clusters of Dactylosporangioum fulvum.</title>
        <authorList>
            <person name="Caradec T."/>
        </authorList>
    </citation>
    <scope>NUCLEOTIDE SEQUENCE</scope>
    <source>
        <strain evidence="3">NRRL B-16292</strain>
    </source>
</reference>
<feature type="compositionally biased region" description="Basic and acidic residues" evidence="1">
    <location>
        <begin position="897"/>
        <end position="907"/>
    </location>
</feature>
<feature type="compositionally biased region" description="Gly residues" evidence="1">
    <location>
        <begin position="1993"/>
        <end position="2005"/>
    </location>
</feature>
<gene>
    <name evidence="3" type="ORF">Dfulv_45105</name>
</gene>
<organism evidence="3 4">
    <name type="scientific">Dactylosporangium fulvum</name>
    <dbReference type="NCBI Taxonomy" id="53359"/>
    <lineage>
        <taxon>Bacteria</taxon>
        <taxon>Bacillati</taxon>
        <taxon>Actinomycetota</taxon>
        <taxon>Actinomycetes</taxon>
        <taxon>Micromonosporales</taxon>
        <taxon>Micromonosporaceae</taxon>
        <taxon>Dactylosporangium</taxon>
    </lineage>
</organism>
<feature type="compositionally biased region" description="Low complexity" evidence="1">
    <location>
        <begin position="458"/>
        <end position="467"/>
    </location>
</feature>
<feature type="region of interest" description="Disordered" evidence="1">
    <location>
        <begin position="1534"/>
        <end position="1569"/>
    </location>
</feature>
<evidence type="ECO:0000256" key="1">
    <source>
        <dbReference type="SAM" id="MobiDB-lite"/>
    </source>
</evidence>
<evidence type="ECO:0000313" key="4">
    <source>
        <dbReference type="Proteomes" id="UP001059617"/>
    </source>
</evidence>
<evidence type="ECO:0000313" key="3">
    <source>
        <dbReference type="EMBL" id="UWP82173.1"/>
    </source>
</evidence>
<feature type="compositionally biased region" description="Basic and acidic residues" evidence="1">
    <location>
        <begin position="406"/>
        <end position="415"/>
    </location>
</feature>
<feature type="compositionally biased region" description="Low complexity" evidence="1">
    <location>
        <begin position="649"/>
        <end position="674"/>
    </location>
</feature>
<name>A0ABY5VWS4_9ACTN</name>
<feature type="region of interest" description="Disordered" evidence="1">
    <location>
        <begin position="568"/>
        <end position="674"/>
    </location>
</feature>
<feature type="domain" description="Outer membrane channel protein CpnT-like N-terminal" evidence="2">
    <location>
        <begin position="3"/>
        <end position="144"/>
    </location>
</feature>
<dbReference type="EMBL" id="CP073720">
    <property type="protein sequence ID" value="UWP82173.1"/>
    <property type="molecule type" value="Genomic_DNA"/>
</dbReference>
<dbReference type="RefSeq" id="WP_259859943.1">
    <property type="nucleotide sequence ID" value="NZ_BAAAST010000091.1"/>
</dbReference>
<dbReference type="InterPro" id="IPR057746">
    <property type="entry name" value="CpnT-like_N"/>
</dbReference>
<feature type="region of interest" description="Disordered" evidence="1">
    <location>
        <begin position="327"/>
        <end position="532"/>
    </location>
</feature>
<feature type="region of interest" description="Disordered" evidence="1">
    <location>
        <begin position="1986"/>
        <end position="2005"/>
    </location>
</feature>
<dbReference type="Proteomes" id="UP001059617">
    <property type="component" value="Chromosome"/>
</dbReference>
<dbReference type="Pfam" id="PF25547">
    <property type="entry name" value="WXG100_2"/>
    <property type="match status" value="1"/>
</dbReference>
<feature type="compositionally biased region" description="Gly residues" evidence="1">
    <location>
        <begin position="727"/>
        <end position="742"/>
    </location>
</feature>
<feature type="region of interest" description="Disordered" evidence="1">
    <location>
        <begin position="691"/>
        <end position="760"/>
    </location>
</feature>